<keyword evidence="2" id="KW-0614">Plasmid</keyword>
<feature type="transmembrane region" description="Helical" evidence="1">
    <location>
        <begin position="7"/>
        <end position="27"/>
    </location>
</feature>
<evidence type="ECO:0000313" key="3">
    <source>
        <dbReference type="Proteomes" id="UP001163036"/>
    </source>
</evidence>
<dbReference type="RefSeq" id="WP_053314695.1">
    <property type="nucleotide sequence ID" value="NZ_CP062152.1"/>
</dbReference>
<evidence type="ECO:0000313" key="2">
    <source>
        <dbReference type="EMBL" id="UYV30412.1"/>
    </source>
</evidence>
<keyword evidence="1" id="KW-0472">Membrane</keyword>
<reference evidence="2" key="1">
    <citation type="submission" date="2022-05" db="EMBL/GenBank/DDBJ databases">
        <title>Megaplasmid of Vibrio parahaemolyticus.</title>
        <authorList>
            <person name="Strauch E."/>
            <person name="Borowiak M."/>
        </authorList>
    </citation>
    <scope>NUCLEOTIDE SEQUENCE</scope>
    <source>
        <strain evidence="2">16-VB00198</strain>
        <plasmid evidence="2">pVP-16-VB00198-1</plasmid>
    </source>
</reference>
<geneLocation type="plasmid" evidence="2 3">
    <name>pVP-16-VB00198-1</name>
</geneLocation>
<dbReference type="AlphaFoldDB" id="A0AA46Z910"/>
<name>A0AA46Z910_VIBPH</name>
<proteinExistence type="predicted"/>
<organism evidence="2 3">
    <name type="scientific">Vibrio parahaemolyticus</name>
    <dbReference type="NCBI Taxonomy" id="670"/>
    <lineage>
        <taxon>Bacteria</taxon>
        <taxon>Pseudomonadati</taxon>
        <taxon>Pseudomonadota</taxon>
        <taxon>Gammaproteobacteria</taxon>
        <taxon>Vibrionales</taxon>
        <taxon>Vibrionaceae</taxon>
        <taxon>Vibrio</taxon>
    </lineage>
</organism>
<keyword evidence="1" id="KW-0812">Transmembrane</keyword>
<dbReference type="Proteomes" id="UP001163036">
    <property type="component" value="Plasmid pVP-16-VB00198-1"/>
</dbReference>
<dbReference type="EMBL" id="CP097357">
    <property type="protein sequence ID" value="UYV30412.1"/>
    <property type="molecule type" value="Genomic_DNA"/>
</dbReference>
<sequence>MNEIINIILSVLSISLVSAIALASLYYGGYVFEGENATQNVFVNRVKRKIFNKNIHKLHNRKRKTSKR</sequence>
<accession>A0AA46Z910</accession>
<keyword evidence="1" id="KW-1133">Transmembrane helix</keyword>
<evidence type="ECO:0000256" key="1">
    <source>
        <dbReference type="SAM" id="Phobius"/>
    </source>
</evidence>
<protein>
    <submittedName>
        <fullName evidence="2">Uncharacterized protein</fullName>
    </submittedName>
</protein>
<gene>
    <name evidence="2" type="ORF">M5598_25730</name>
</gene>